<dbReference type="AlphaFoldDB" id="A0A075P7C5"/>
<reference evidence="8 9" key="1">
    <citation type="submission" date="2014-06" db="EMBL/GenBank/DDBJ databases">
        <title>Genomes of Alteromonas australica, a world apart.</title>
        <authorList>
            <person name="Gonzaga A."/>
            <person name="Lopez-Perez M."/>
            <person name="Rodriguez-Valera F."/>
        </authorList>
    </citation>
    <scope>NUCLEOTIDE SEQUENCE [LARGE SCALE GENOMIC DNA]</scope>
    <source>
        <strain evidence="8 9">H 17</strain>
    </source>
</reference>
<dbReference type="Gene3D" id="3.40.50.300">
    <property type="entry name" value="P-loop containing nucleotide triphosphate hydrolases"/>
    <property type="match status" value="1"/>
</dbReference>
<evidence type="ECO:0000313" key="9">
    <source>
        <dbReference type="Proteomes" id="UP000056090"/>
    </source>
</evidence>
<dbReference type="GO" id="GO:0016020">
    <property type="term" value="C:membrane"/>
    <property type="evidence" value="ECO:0007669"/>
    <property type="project" value="InterPro"/>
</dbReference>
<dbReference type="Proteomes" id="UP000056090">
    <property type="component" value="Chromosome"/>
</dbReference>
<organism evidence="8 9">
    <name type="scientific">Alteromonas australica</name>
    <dbReference type="NCBI Taxonomy" id="589873"/>
    <lineage>
        <taxon>Bacteria</taxon>
        <taxon>Pseudomonadati</taxon>
        <taxon>Pseudomonadota</taxon>
        <taxon>Gammaproteobacteria</taxon>
        <taxon>Alteromonadales</taxon>
        <taxon>Alteromonadaceae</taxon>
        <taxon>Alteromonas/Salinimonas group</taxon>
        <taxon>Alteromonas</taxon>
    </lineage>
</organism>
<keyword evidence="2" id="KW-0808">Transferase</keyword>
<dbReference type="InterPro" id="IPR005331">
    <property type="entry name" value="Sulfotransferase"/>
</dbReference>
<keyword evidence="3" id="KW-0812">Transmembrane</keyword>
<dbReference type="GO" id="GO:0008146">
    <property type="term" value="F:sulfotransferase activity"/>
    <property type="evidence" value="ECO:0007669"/>
    <property type="project" value="InterPro"/>
</dbReference>
<evidence type="ECO:0000256" key="5">
    <source>
        <dbReference type="ARBA" id="ARBA00023034"/>
    </source>
</evidence>
<dbReference type="PANTHER" id="PTHR12137">
    <property type="entry name" value="CARBOHYDRATE SULFOTRANSFERASE"/>
    <property type="match status" value="1"/>
</dbReference>
<comment type="subcellular location">
    <subcellularLocation>
        <location evidence="1">Golgi apparatus membrane</location>
        <topology evidence="1">Single-pass type II membrane protein</topology>
    </subcellularLocation>
</comment>
<dbReference type="eggNOG" id="COG1943">
    <property type="taxonomic scope" value="Bacteria"/>
</dbReference>
<evidence type="ECO:0008006" key="10">
    <source>
        <dbReference type="Google" id="ProtNLM"/>
    </source>
</evidence>
<dbReference type="EMBL" id="CP008849">
    <property type="protein sequence ID" value="AIF99212.1"/>
    <property type="molecule type" value="Genomic_DNA"/>
</dbReference>
<name>A0A075P7C5_9ALTE</name>
<proteinExistence type="predicted"/>
<keyword evidence="7" id="KW-0325">Glycoprotein</keyword>
<sequence length="229" mass="26908">MISHKFKCVFVHVPKTAGQSVEQFFKEKLEVNEKYCEELLITKNDDPAKGPARLAHLRSEEYVACGHLDEDAYQHYFTFGFVRNPWQRLVSEYLHKKIDRKMSLKEFVLEGLPDPDPLCDAYRHVIPQYDFLFDANGNQNVDYIGRFEHLHESFAVICNKLELGAAQLPHKNSSYSPRRALLRKCRHMFSGQKSRVKKHYTEYYDDELLKVVNTMYAKDIEQFGYVFGQ</sequence>
<evidence type="ECO:0000256" key="2">
    <source>
        <dbReference type="ARBA" id="ARBA00022679"/>
    </source>
</evidence>
<accession>A0A075P7C5</accession>
<evidence type="ECO:0000313" key="8">
    <source>
        <dbReference type="EMBL" id="AIF99212.1"/>
    </source>
</evidence>
<dbReference type="PANTHER" id="PTHR12137:SF54">
    <property type="entry name" value="CARBOHYDRATE SULFOTRANSFERASE"/>
    <property type="match status" value="1"/>
</dbReference>
<dbReference type="Pfam" id="PF03567">
    <property type="entry name" value="Sulfotransfer_2"/>
    <property type="match status" value="1"/>
</dbReference>
<evidence type="ECO:0000256" key="3">
    <source>
        <dbReference type="ARBA" id="ARBA00022692"/>
    </source>
</evidence>
<dbReference type="GeneID" id="78255479"/>
<dbReference type="RefSeq" id="WP_044057324.1">
    <property type="nucleotide sequence ID" value="NZ_CBCSKJ010000003.1"/>
</dbReference>
<keyword evidence="4" id="KW-1133">Transmembrane helix</keyword>
<keyword evidence="9" id="KW-1185">Reference proteome</keyword>
<dbReference type="SUPFAM" id="SSF52540">
    <property type="entry name" value="P-loop containing nucleoside triphosphate hydrolases"/>
    <property type="match status" value="1"/>
</dbReference>
<evidence type="ECO:0000256" key="6">
    <source>
        <dbReference type="ARBA" id="ARBA00023136"/>
    </source>
</evidence>
<keyword evidence="6" id="KW-0472">Membrane</keyword>
<evidence type="ECO:0000256" key="4">
    <source>
        <dbReference type="ARBA" id="ARBA00022989"/>
    </source>
</evidence>
<dbReference type="GO" id="GO:0016051">
    <property type="term" value="P:carbohydrate biosynthetic process"/>
    <property type="evidence" value="ECO:0007669"/>
    <property type="project" value="InterPro"/>
</dbReference>
<keyword evidence="5" id="KW-0333">Golgi apparatus</keyword>
<evidence type="ECO:0000256" key="7">
    <source>
        <dbReference type="ARBA" id="ARBA00023180"/>
    </source>
</evidence>
<protein>
    <recommendedName>
        <fullName evidence="10">Sulfotransferase family protein</fullName>
    </recommendedName>
</protein>
<evidence type="ECO:0000256" key="1">
    <source>
        <dbReference type="ARBA" id="ARBA00004323"/>
    </source>
</evidence>
<dbReference type="KEGG" id="aal:EP13_11235"/>
<dbReference type="InterPro" id="IPR027417">
    <property type="entry name" value="P-loop_NTPase"/>
</dbReference>
<dbReference type="InterPro" id="IPR018011">
    <property type="entry name" value="Carb_sulfotrans_8-10"/>
</dbReference>
<gene>
    <name evidence="8" type="ORF">EP13_11235</name>
</gene>